<dbReference type="Proteomes" id="UP001168579">
    <property type="component" value="Unassembled WGS sequence"/>
</dbReference>
<evidence type="ECO:0000313" key="7">
    <source>
        <dbReference type="Proteomes" id="UP001168579"/>
    </source>
</evidence>
<evidence type="ECO:0000256" key="4">
    <source>
        <dbReference type="PROSITE-ProRule" id="PRU00473"/>
    </source>
</evidence>
<dbReference type="RefSeq" id="WP_304436392.1">
    <property type="nucleotide sequence ID" value="NZ_JAUKUC010000001.1"/>
</dbReference>
<evidence type="ECO:0000256" key="3">
    <source>
        <dbReference type="ARBA" id="ARBA00023237"/>
    </source>
</evidence>
<reference evidence="6" key="1">
    <citation type="journal article" date="2014" name="Int. J. Syst. Evol. Microbiol.">
        <title>Complete genome of a new Firmicutes species belonging to the dominant human colonic microbiota ('Ruminococcus bicirculans') reveals two chromosomes and a selective capacity to utilize plant glucans.</title>
        <authorList>
            <consortium name="NISC Comparative Sequencing Program"/>
            <person name="Wegmann U."/>
            <person name="Louis P."/>
            <person name="Goesmann A."/>
            <person name="Henrissat B."/>
            <person name="Duncan S.H."/>
            <person name="Flint H.J."/>
        </authorList>
    </citation>
    <scope>NUCLEOTIDE SEQUENCE</scope>
    <source>
        <strain evidence="6">CECT 8869</strain>
    </source>
</reference>
<feature type="domain" description="OmpA-like" evidence="5">
    <location>
        <begin position="518"/>
        <end position="639"/>
    </location>
</feature>
<evidence type="ECO:0000256" key="1">
    <source>
        <dbReference type="ARBA" id="ARBA00004442"/>
    </source>
</evidence>
<dbReference type="SUPFAM" id="SSF103088">
    <property type="entry name" value="OmpA-like"/>
    <property type="match status" value="1"/>
</dbReference>
<dbReference type="PANTHER" id="PTHR30329:SF21">
    <property type="entry name" value="LIPOPROTEIN YIAD-RELATED"/>
    <property type="match status" value="1"/>
</dbReference>
<dbReference type="Gene3D" id="1.25.40.10">
    <property type="entry name" value="Tetratricopeptide repeat domain"/>
    <property type="match status" value="1"/>
</dbReference>
<comment type="subcellular location">
    <subcellularLocation>
        <location evidence="1">Cell outer membrane</location>
    </subcellularLocation>
</comment>
<dbReference type="CDD" id="cd07185">
    <property type="entry name" value="OmpA_C-like"/>
    <property type="match status" value="1"/>
</dbReference>
<keyword evidence="2 4" id="KW-0472">Membrane</keyword>
<evidence type="ECO:0000313" key="6">
    <source>
        <dbReference type="EMBL" id="MDO1513519.1"/>
    </source>
</evidence>
<accession>A0ABT8RRL7</accession>
<dbReference type="InterPro" id="IPR050330">
    <property type="entry name" value="Bact_OuterMem_StrucFunc"/>
</dbReference>
<dbReference type="Pfam" id="PF00691">
    <property type="entry name" value="OmpA"/>
    <property type="match status" value="1"/>
</dbReference>
<dbReference type="InterPro" id="IPR006665">
    <property type="entry name" value="OmpA-like"/>
</dbReference>
<organism evidence="6 7">
    <name type="scientific">Maribacter confluentis</name>
    <dbReference type="NCBI Taxonomy" id="1656093"/>
    <lineage>
        <taxon>Bacteria</taxon>
        <taxon>Pseudomonadati</taxon>
        <taxon>Bacteroidota</taxon>
        <taxon>Flavobacteriia</taxon>
        <taxon>Flavobacteriales</taxon>
        <taxon>Flavobacteriaceae</taxon>
        <taxon>Maribacter</taxon>
    </lineage>
</organism>
<evidence type="ECO:0000259" key="5">
    <source>
        <dbReference type="PROSITE" id="PS51123"/>
    </source>
</evidence>
<name>A0ABT8RRL7_9FLAO</name>
<keyword evidence="7" id="KW-1185">Reference proteome</keyword>
<reference evidence="6" key="2">
    <citation type="submission" date="2023-06" db="EMBL/GenBank/DDBJ databases">
        <authorList>
            <person name="Lucena T."/>
            <person name="Sun Q."/>
        </authorList>
    </citation>
    <scope>NUCLEOTIDE SEQUENCE</scope>
    <source>
        <strain evidence="6">CECT 8869</strain>
    </source>
</reference>
<dbReference type="InterPro" id="IPR006664">
    <property type="entry name" value="OMP_bac"/>
</dbReference>
<dbReference type="PANTHER" id="PTHR30329">
    <property type="entry name" value="STATOR ELEMENT OF FLAGELLAR MOTOR COMPLEX"/>
    <property type="match status" value="1"/>
</dbReference>
<dbReference type="PROSITE" id="PS51123">
    <property type="entry name" value="OMPA_2"/>
    <property type="match status" value="1"/>
</dbReference>
<keyword evidence="3" id="KW-0998">Cell outer membrane</keyword>
<dbReference type="InterPro" id="IPR036737">
    <property type="entry name" value="OmpA-like_sf"/>
</dbReference>
<gene>
    <name evidence="6" type="ORF">Q2T41_12720</name>
</gene>
<dbReference type="PRINTS" id="PR01021">
    <property type="entry name" value="OMPADOMAIN"/>
</dbReference>
<comment type="caution">
    <text evidence="6">The sequence shown here is derived from an EMBL/GenBank/DDBJ whole genome shotgun (WGS) entry which is preliminary data.</text>
</comment>
<proteinExistence type="predicted"/>
<protein>
    <submittedName>
        <fullName evidence="6">OmpA family protein</fullName>
    </submittedName>
</protein>
<dbReference type="Gene3D" id="3.30.1330.60">
    <property type="entry name" value="OmpA-like domain"/>
    <property type="match status" value="1"/>
</dbReference>
<evidence type="ECO:0000256" key="2">
    <source>
        <dbReference type="ARBA" id="ARBA00023136"/>
    </source>
</evidence>
<sequence length="639" mass="72068">MNYKLYLTILFFLPFSLLGQQKKSKADDLFYAYQYEKAIAEYKSEMAKRSLSNVQLLNLADAYFQTGKFDDASKLYLDVNKNDTIMTVNQFNKLLQSLSKNSERERVKTFLRSKADKLSPELLENAEFNYSLLEIATDNSNTVIEGIGANSAQGDFSPTFYKDGLLFSSSRLQKSKSVYEPSGESYLDIYYGKLSTDGELVDVRVFDKIPDSRFHKSTPYYSEKYASFYYILSNTENDELAYDENGKNALAIGILTDSGKFRFLLKDLSTSFYYPFLDDTTGRLYFAANFDDSYGGTDLYYVYTNNGQIVSAPKNLGPRINSPGNEISPYIHNGSLYFSSDIFYGYGGMDIYKSNMLEGDAFTIPVNLGNGINTVADDFGFIIKEGADNNSLTGYFSSNRNEGKGGDDLYRFSLKNTPGLKTFTLKGKVVNLTNKVGLDKVSIKLLDREGEVLKETFSTVDGDYRIEVPWSSQITVQTSKDGYSQLSTTYSEDGMEDLQNKSFNMGLVKLEDLLTNKEDKTILKLDKFYFDEGKSTMNAQVETELNKVVDAVMHFPSLRMVIENHTDSRGSSAYNKKLSTDRANTIKNYLLQKGVSPNNIVDVVGFGEEKIKNNCTNGAYCLDFLHKQNERTLIVVVDK</sequence>
<dbReference type="InterPro" id="IPR011990">
    <property type="entry name" value="TPR-like_helical_dom_sf"/>
</dbReference>
<dbReference type="SUPFAM" id="SSF48452">
    <property type="entry name" value="TPR-like"/>
    <property type="match status" value="1"/>
</dbReference>
<dbReference type="EMBL" id="JAUKUC010000001">
    <property type="protein sequence ID" value="MDO1513519.1"/>
    <property type="molecule type" value="Genomic_DNA"/>
</dbReference>